<comment type="caution">
    <text evidence="2">The sequence shown here is derived from an EMBL/GenBank/DDBJ whole genome shotgun (WGS) entry which is preliminary data.</text>
</comment>
<feature type="transmembrane region" description="Helical" evidence="1">
    <location>
        <begin position="172"/>
        <end position="189"/>
    </location>
</feature>
<feature type="transmembrane region" description="Helical" evidence="1">
    <location>
        <begin position="140"/>
        <end position="160"/>
    </location>
</feature>
<protein>
    <recommendedName>
        <fullName evidence="4">DUF4234 domain-containing protein</fullName>
    </recommendedName>
</protein>
<reference evidence="3" key="1">
    <citation type="journal article" date="2019" name="Int. J. Syst. Evol. Microbiol.">
        <title>The Global Catalogue of Microorganisms (GCM) 10K type strain sequencing project: providing services to taxonomists for standard genome sequencing and annotation.</title>
        <authorList>
            <consortium name="The Broad Institute Genomics Platform"/>
            <consortium name="The Broad Institute Genome Sequencing Center for Infectious Disease"/>
            <person name="Wu L."/>
            <person name="Ma J."/>
        </authorList>
    </citation>
    <scope>NUCLEOTIDE SEQUENCE [LARGE SCALE GENOMIC DNA]</scope>
    <source>
        <strain evidence="3">KCTC 52237</strain>
    </source>
</reference>
<accession>A0ABV7FCG0</accession>
<proteinExistence type="predicted"/>
<keyword evidence="1" id="KW-1133">Transmembrane helix</keyword>
<dbReference type="Proteomes" id="UP001595555">
    <property type="component" value="Unassembled WGS sequence"/>
</dbReference>
<feature type="transmembrane region" description="Helical" evidence="1">
    <location>
        <begin position="210"/>
        <end position="234"/>
    </location>
</feature>
<keyword evidence="3" id="KW-1185">Reference proteome</keyword>
<evidence type="ECO:0000256" key="1">
    <source>
        <dbReference type="SAM" id="Phobius"/>
    </source>
</evidence>
<feature type="transmembrane region" description="Helical" evidence="1">
    <location>
        <begin position="110"/>
        <end position="128"/>
    </location>
</feature>
<gene>
    <name evidence="2" type="ORF">ACFODX_02510</name>
</gene>
<sequence>MLKVLFGLGRIFSPRTEKQTAGKPSPFDKAVLINNPTNTQDVLMQENIYAAPEANLVDTDVASVKPAFYVVSPVKFFTLFFFTLGMYGVYWHYKNWALYKVAYDDRDPMPVMRAIFSVFFTHTLFSVIDIRLKAEEKDFAWNPGLWATLGVAALLASNIIDRIPAAGAVGDLLAFMPIPLTFLYGFALFKAQRAINVSCNDPQGKSNRSITWANCIWIFLGAALLTLALLGVFLPGE</sequence>
<dbReference type="EMBL" id="JBHRTF010000002">
    <property type="protein sequence ID" value="MFC3114411.1"/>
    <property type="molecule type" value="Genomic_DNA"/>
</dbReference>
<keyword evidence="1" id="KW-0472">Membrane</keyword>
<evidence type="ECO:0000313" key="2">
    <source>
        <dbReference type="EMBL" id="MFC3114411.1"/>
    </source>
</evidence>
<keyword evidence="1" id="KW-0812">Transmembrane</keyword>
<organism evidence="2 3">
    <name type="scientific">Cellvibrio fontiphilus</name>
    <dbReference type="NCBI Taxonomy" id="1815559"/>
    <lineage>
        <taxon>Bacteria</taxon>
        <taxon>Pseudomonadati</taxon>
        <taxon>Pseudomonadota</taxon>
        <taxon>Gammaproteobacteria</taxon>
        <taxon>Cellvibrionales</taxon>
        <taxon>Cellvibrionaceae</taxon>
        <taxon>Cellvibrio</taxon>
    </lineage>
</organism>
<evidence type="ECO:0000313" key="3">
    <source>
        <dbReference type="Proteomes" id="UP001595555"/>
    </source>
</evidence>
<feature type="transmembrane region" description="Helical" evidence="1">
    <location>
        <begin position="67"/>
        <end position="90"/>
    </location>
</feature>
<dbReference type="RefSeq" id="WP_378115726.1">
    <property type="nucleotide sequence ID" value="NZ_JBHRTF010000002.1"/>
</dbReference>
<name>A0ABV7FCG0_9GAMM</name>
<evidence type="ECO:0008006" key="4">
    <source>
        <dbReference type="Google" id="ProtNLM"/>
    </source>
</evidence>